<protein>
    <submittedName>
        <fullName evidence="3">Uncharacterized protein</fullName>
    </submittedName>
</protein>
<sequence>MLYTPSTHTSTATILQQAATRTLAQPTCCCLQQTCAAQQQNKQLMTLLEDELALAAQLGQRIILQHDEHVVKADQERRAVLLEIERQRGIQERAEALEQGNRLLERQNHSVMDENLSLMKRLEQLHAQLNHADSRNQDLLATLADAEQANDSLSSKALAAQTLKQQVSSIQLEKEALEQQVQSLAHDQEGSAARFRKAQRKIDELEETLQRLSQPATYIPHSIRPRTPTRQRSHSPATSTAPPKLVADLFEENATLASSAAELRRLLAASQEELAALRQEPITTLTHVARPHSPTLRQTISQELHHHHYHHYYHVPDKTGKKRSSSTRLRRLVSSETEYTTPAPVSRVVEHGLASPVSLQKQTAPTRRGPRDSGYFSVSRDRSSSYSHPSTPMDLPSTTDDESERDLARTPTRFKQRASSVHTSWHTQTYPSRYSKISWGNYSIQRHMNLYYPLASLQTSPT</sequence>
<feature type="compositionally biased region" description="Low complexity" evidence="2">
    <location>
        <begin position="373"/>
        <end position="390"/>
    </location>
</feature>
<keyword evidence="1" id="KW-0175">Coiled coil</keyword>
<comment type="caution">
    <text evidence="3">The sequence shown here is derived from an EMBL/GenBank/DDBJ whole genome shotgun (WGS) entry which is preliminary data.</text>
</comment>
<feature type="compositionally biased region" description="Basic residues" evidence="2">
    <location>
        <begin position="223"/>
        <end position="233"/>
    </location>
</feature>
<dbReference type="EMBL" id="MCFI01000025">
    <property type="protein sequence ID" value="ORY75757.1"/>
    <property type="molecule type" value="Genomic_DNA"/>
</dbReference>
<dbReference type="AlphaFoldDB" id="A0A1Y2EW75"/>
<evidence type="ECO:0000256" key="2">
    <source>
        <dbReference type="SAM" id="MobiDB-lite"/>
    </source>
</evidence>
<evidence type="ECO:0000313" key="3">
    <source>
        <dbReference type="EMBL" id="ORY75757.1"/>
    </source>
</evidence>
<dbReference type="Proteomes" id="UP000193685">
    <property type="component" value="Unassembled WGS sequence"/>
</dbReference>
<evidence type="ECO:0000256" key="1">
    <source>
        <dbReference type="SAM" id="Coils"/>
    </source>
</evidence>
<accession>A0A1Y2EW75</accession>
<feature type="region of interest" description="Disordered" evidence="2">
    <location>
        <begin position="312"/>
        <end position="420"/>
    </location>
</feature>
<gene>
    <name evidence="3" type="ORF">BCR37DRAFT_170763</name>
</gene>
<reference evidence="3 4" key="1">
    <citation type="submission" date="2016-07" db="EMBL/GenBank/DDBJ databases">
        <title>Pervasive Adenine N6-methylation of Active Genes in Fungi.</title>
        <authorList>
            <consortium name="DOE Joint Genome Institute"/>
            <person name="Mondo S.J."/>
            <person name="Dannebaum R.O."/>
            <person name="Kuo R.C."/>
            <person name="Labutti K."/>
            <person name="Haridas S."/>
            <person name="Kuo A."/>
            <person name="Salamov A."/>
            <person name="Ahrendt S.R."/>
            <person name="Lipzen A."/>
            <person name="Sullivan W."/>
            <person name="Andreopoulos W.B."/>
            <person name="Clum A."/>
            <person name="Lindquist E."/>
            <person name="Daum C."/>
            <person name="Ramamoorthy G.K."/>
            <person name="Gryganskyi A."/>
            <person name="Culley D."/>
            <person name="Magnuson J.K."/>
            <person name="James T.Y."/>
            <person name="O'Malley M.A."/>
            <person name="Stajich J.E."/>
            <person name="Spatafora J.W."/>
            <person name="Visel A."/>
            <person name="Grigoriev I.V."/>
        </authorList>
    </citation>
    <scope>NUCLEOTIDE SEQUENCE [LARGE SCALE GENOMIC DNA]</scope>
    <source>
        <strain evidence="3 4">12-1054</strain>
    </source>
</reference>
<organism evidence="3 4">
    <name type="scientific">Protomyces lactucae-debilis</name>
    <dbReference type="NCBI Taxonomy" id="2754530"/>
    <lineage>
        <taxon>Eukaryota</taxon>
        <taxon>Fungi</taxon>
        <taxon>Dikarya</taxon>
        <taxon>Ascomycota</taxon>
        <taxon>Taphrinomycotina</taxon>
        <taxon>Taphrinomycetes</taxon>
        <taxon>Taphrinales</taxon>
        <taxon>Protomycetaceae</taxon>
        <taxon>Protomyces</taxon>
    </lineage>
</organism>
<dbReference type="RefSeq" id="XP_040722405.1">
    <property type="nucleotide sequence ID" value="XM_040866262.1"/>
</dbReference>
<dbReference type="OMA" id="SPRDHAN"/>
<dbReference type="GeneID" id="63782861"/>
<feature type="region of interest" description="Disordered" evidence="2">
    <location>
        <begin position="217"/>
        <end position="242"/>
    </location>
</feature>
<name>A0A1Y2EW75_PROLT</name>
<keyword evidence="4" id="KW-1185">Reference proteome</keyword>
<feature type="compositionally biased region" description="Basic residues" evidence="2">
    <location>
        <begin position="320"/>
        <end position="331"/>
    </location>
</feature>
<evidence type="ECO:0000313" key="4">
    <source>
        <dbReference type="Proteomes" id="UP000193685"/>
    </source>
</evidence>
<dbReference type="STRING" id="56484.A0A1Y2EW75"/>
<feature type="coiled-coil region" evidence="1">
    <location>
        <begin position="87"/>
        <end position="215"/>
    </location>
</feature>
<proteinExistence type="predicted"/>
<dbReference type="OrthoDB" id="4088568at2759"/>